<keyword evidence="1" id="KW-1133">Transmembrane helix</keyword>
<keyword evidence="3" id="KW-1185">Reference proteome</keyword>
<evidence type="ECO:0000256" key="1">
    <source>
        <dbReference type="SAM" id="Phobius"/>
    </source>
</evidence>
<evidence type="ECO:0000313" key="3">
    <source>
        <dbReference type="Proteomes" id="UP000238071"/>
    </source>
</evidence>
<dbReference type="PROSITE" id="PS51257">
    <property type="entry name" value="PROKAR_LIPOPROTEIN"/>
    <property type="match status" value="1"/>
</dbReference>
<accession>A0A2S6GVQ4</accession>
<keyword evidence="1" id="KW-0812">Transmembrane</keyword>
<proteinExistence type="predicted"/>
<keyword evidence="1" id="KW-0472">Membrane</keyword>
<feature type="transmembrane region" description="Helical" evidence="1">
    <location>
        <begin position="20"/>
        <end position="44"/>
    </location>
</feature>
<dbReference type="EMBL" id="PTIY01000010">
    <property type="protein sequence ID" value="PPK69312.1"/>
    <property type="molecule type" value="Genomic_DNA"/>
</dbReference>
<evidence type="ECO:0000313" key="2">
    <source>
        <dbReference type="EMBL" id="PPK69312.1"/>
    </source>
</evidence>
<sequence>MAVKLALNSNSCVLRNGGLYPLLGIIAAFGCLSAVVMANAAGAWDNAKK</sequence>
<protein>
    <submittedName>
        <fullName evidence="2">Inorganic H+ pyrophosphatase</fullName>
    </submittedName>
</protein>
<gene>
    <name evidence="2" type="ORF">B0F88_11098</name>
</gene>
<dbReference type="Proteomes" id="UP000238071">
    <property type="component" value="Unassembled WGS sequence"/>
</dbReference>
<reference evidence="2 3" key="1">
    <citation type="submission" date="2018-02" db="EMBL/GenBank/DDBJ databases">
        <title>Subsurface microbial communities from deep shales in Ohio and West Virginia, USA.</title>
        <authorList>
            <person name="Wrighton K."/>
        </authorList>
    </citation>
    <scope>NUCLEOTIDE SEQUENCE [LARGE SCALE GENOMIC DNA]</scope>
    <source>
        <strain evidence="2 3">OWC-G53F</strain>
    </source>
</reference>
<comment type="caution">
    <text evidence="2">The sequence shown here is derived from an EMBL/GenBank/DDBJ whole genome shotgun (WGS) entry which is preliminary data.</text>
</comment>
<organism evidence="2 3">
    <name type="scientific">Methylobacter tundripaludum</name>
    <dbReference type="NCBI Taxonomy" id="173365"/>
    <lineage>
        <taxon>Bacteria</taxon>
        <taxon>Pseudomonadati</taxon>
        <taxon>Pseudomonadota</taxon>
        <taxon>Gammaproteobacteria</taxon>
        <taxon>Methylococcales</taxon>
        <taxon>Methylococcaceae</taxon>
        <taxon>Methylobacter</taxon>
    </lineage>
</organism>
<dbReference type="AlphaFoldDB" id="A0A2S6GVQ4"/>
<name>A0A2S6GVQ4_9GAMM</name>